<protein>
    <submittedName>
        <fullName evidence="2">Uncharacterized protein</fullName>
    </submittedName>
</protein>
<dbReference type="AlphaFoldDB" id="A0A0A9FEE7"/>
<organism evidence="2">
    <name type="scientific">Arundo donax</name>
    <name type="common">Giant reed</name>
    <name type="synonym">Donax arundinaceus</name>
    <dbReference type="NCBI Taxonomy" id="35708"/>
    <lineage>
        <taxon>Eukaryota</taxon>
        <taxon>Viridiplantae</taxon>
        <taxon>Streptophyta</taxon>
        <taxon>Embryophyta</taxon>
        <taxon>Tracheophyta</taxon>
        <taxon>Spermatophyta</taxon>
        <taxon>Magnoliopsida</taxon>
        <taxon>Liliopsida</taxon>
        <taxon>Poales</taxon>
        <taxon>Poaceae</taxon>
        <taxon>PACMAD clade</taxon>
        <taxon>Arundinoideae</taxon>
        <taxon>Arundineae</taxon>
        <taxon>Arundo</taxon>
    </lineage>
</organism>
<reference evidence="2" key="1">
    <citation type="submission" date="2014-09" db="EMBL/GenBank/DDBJ databases">
        <authorList>
            <person name="Magalhaes I.L.F."/>
            <person name="Oliveira U."/>
            <person name="Santos F.R."/>
            <person name="Vidigal T.H.D.A."/>
            <person name="Brescovit A.D."/>
            <person name="Santos A.J."/>
        </authorList>
    </citation>
    <scope>NUCLEOTIDE SEQUENCE</scope>
    <source>
        <tissue evidence="2">Shoot tissue taken approximately 20 cm above the soil surface</tissue>
    </source>
</reference>
<feature type="region of interest" description="Disordered" evidence="1">
    <location>
        <begin position="1"/>
        <end position="20"/>
    </location>
</feature>
<evidence type="ECO:0000256" key="1">
    <source>
        <dbReference type="SAM" id="MobiDB-lite"/>
    </source>
</evidence>
<reference evidence="2" key="2">
    <citation type="journal article" date="2015" name="Data Brief">
        <title>Shoot transcriptome of the giant reed, Arundo donax.</title>
        <authorList>
            <person name="Barrero R.A."/>
            <person name="Guerrero F.D."/>
            <person name="Moolhuijzen P."/>
            <person name="Goolsby J.A."/>
            <person name="Tidwell J."/>
            <person name="Bellgard S.E."/>
            <person name="Bellgard M.I."/>
        </authorList>
    </citation>
    <scope>NUCLEOTIDE SEQUENCE</scope>
    <source>
        <tissue evidence="2">Shoot tissue taken approximately 20 cm above the soil surface</tissue>
    </source>
</reference>
<accession>A0A0A9FEE7</accession>
<sequence length="20" mass="2056">MWPLAPPPLSATKPAPAVDP</sequence>
<evidence type="ECO:0000313" key="2">
    <source>
        <dbReference type="EMBL" id="JAE06593.1"/>
    </source>
</evidence>
<dbReference type="EMBL" id="GBRH01191303">
    <property type="protein sequence ID" value="JAE06593.1"/>
    <property type="molecule type" value="Transcribed_RNA"/>
</dbReference>
<name>A0A0A9FEE7_ARUDO</name>
<proteinExistence type="predicted"/>